<dbReference type="AlphaFoldDB" id="A0A448X296"/>
<dbReference type="OrthoDB" id="3549872at2759"/>
<evidence type="ECO:0000256" key="1">
    <source>
        <dbReference type="SAM" id="MobiDB-lite"/>
    </source>
</evidence>
<evidence type="ECO:0000313" key="2">
    <source>
        <dbReference type="EMBL" id="VEL26284.1"/>
    </source>
</evidence>
<dbReference type="Proteomes" id="UP000784294">
    <property type="component" value="Unassembled WGS sequence"/>
</dbReference>
<evidence type="ECO:0000313" key="3">
    <source>
        <dbReference type="Proteomes" id="UP000784294"/>
    </source>
</evidence>
<accession>A0A448X296</accession>
<reference evidence="2" key="1">
    <citation type="submission" date="2018-11" db="EMBL/GenBank/DDBJ databases">
        <authorList>
            <consortium name="Pathogen Informatics"/>
        </authorList>
    </citation>
    <scope>NUCLEOTIDE SEQUENCE</scope>
</reference>
<proteinExistence type="predicted"/>
<dbReference type="EMBL" id="CAAALY010079219">
    <property type="protein sequence ID" value="VEL26284.1"/>
    <property type="molecule type" value="Genomic_DNA"/>
</dbReference>
<keyword evidence="3" id="KW-1185">Reference proteome</keyword>
<feature type="region of interest" description="Disordered" evidence="1">
    <location>
        <begin position="1"/>
        <end position="25"/>
    </location>
</feature>
<comment type="caution">
    <text evidence="2">The sequence shown here is derived from an EMBL/GenBank/DDBJ whole genome shotgun (WGS) entry which is preliminary data.</text>
</comment>
<sequence length="72" mass="8074">MQLTVDRLSSCLAKTEEEESGAKDRVQQLTASLGEHTQTIEELRGRLSQLQKSLTVSEQEKRIIQVAFLICA</sequence>
<gene>
    <name evidence="2" type="ORF">PXEA_LOCUS19724</name>
</gene>
<name>A0A448X296_9PLAT</name>
<protein>
    <submittedName>
        <fullName evidence="2">Uncharacterized protein</fullName>
    </submittedName>
</protein>
<organism evidence="2 3">
    <name type="scientific">Protopolystoma xenopodis</name>
    <dbReference type="NCBI Taxonomy" id="117903"/>
    <lineage>
        <taxon>Eukaryota</taxon>
        <taxon>Metazoa</taxon>
        <taxon>Spiralia</taxon>
        <taxon>Lophotrochozoa</taxon>
        <taxon>Platyhelminthes</taxon>
        <taxon>Monogenea</taxon>
        <taxon>Polyopisthocotylea</taxon>
        <taxon>Polystomatidea</taxon>
        <taxon>Polystomatidae</taxon>
        <taxon>Protopolystoma</taxon>
    </lineage>
</organism>